<dbReference type="AlphaFoldDB" id="A0AAU6UAI0"/>
<evidence type="ECO:0000259" key="1">
    <source>
        <dbReference type="Pfam" id="PF24722"/>
    </source>
</evidence>
<name>A0AAU6UAI0_UNCXX</name>
<sequence>MIEQDEMLELAVKACTSFKPVWEEFLDNWKDEKDFPLYLALGDLSRHISSLVETAQDSELKELFEVVERWHLEGTPYVKEAATIGLIEGLQGQSNAASIEPYLMPESKKWWDKVNEFWENGTLIM</sequence>
<reference evidence="2" key="1">
    <citation type="submission" date="2022-03" db="EMBL/GenBank/DDBJ databases">
        <title>Sea Food Isolates.</title>
        <authorList>
            <person name="Li c."/>
        </authorList>
    </citation>
    <scope>NUCLEOTIDE SEQUENCE</scope>
    <source>
        <strain evidence="2">19CA06SA08-2</strain>
    </source>
</reference>
<accession>A0AAU6UAI0</accession>
<gene>
    <name evidence="2" type="ORF">MRM75_09255</name>
</gene>
<protein>
    <recommendedName>
        <fullName evidence="1">DUF7674 domain-containing protein</fullName>
    </recommendedName>
</protein>
<organism evidence="2">
    <name type="scientific">bacterium 19CA06SA08-2</name>
    <dbReference type="NCBI Taxonomy" id="2920658"/>
    <lineage>
        <taxon>Bacteria</taxon>
    </lineage>
</organism>
<dbReference type="Pfam" id="PF24722">
    <property type="entry name" value="DUF7674"/>
    <property type="match status" value="1"/>
</dbReference>
<proteinExistence type="predicted"/>
<feature type="domain" description="DUF7674" evidence="1">
    <location>
        <begin position="9"/>
        <end position="119"/>
    </location>
</feature>
<evidence type="ECO:0000313" key="2">
    <source>
        <dbReference type="EMBL" id="XAG71123.1"/>
    </source>
</evidence>
<dbReference type="EMBL" id="CP095353">
    <property type="protein sequence ID" value="XAG71123.1"/>
    <property type="molecule type" value="Genomic_DNA"/>
</dbReference>
<dbReference type="InterPro" id="IPR056091">
    <property type="entry name" value="DUF7674"/>
</dbReference>